<accession>A0A921R3J7</accession>
<evidence type="ECO:0000313" key="3">
    <source>
        <dbReference type="Proteomes" id="UP000807115"/>
    </source>
</evidence>
<keyword evidence="1" id="KW-0812">Transmembrane</keyword>
<feature type="transmembrane region" description="Helical" evidence="1">
    <location>
        <begin position="116"/>
        <end position="136"/>
    </location>
</feature>
<feature type="transmembrane region" description="Helical" evidence="1">
    <location>
        <begin position="59"/>
        <end position="81"/>
    </location>
</feature>
<proteinExistence type="predicted"/>
<keyword evidence="1" id="KW-1133">Transmembrane helix</keyword>
<dbReference type="AlphaFoldDB" id="A0A921R3J7"/>
<evidence type="ECO:0000256" key="1">
    <source>
        <dbReference type="SAM" id="Phobius"/>
    </source>
</evidence>
<reference evidence="2" key="2">
    <citation type="submission" date="2020-10" db="EMBL/GenBank/DDBJ databases">
        <authorList>
            <person name="Cooper E.A."/>
            <person name="Brenton Z.W."/>
            <person name="Flinn B.S."/>
            <person name="Jenkins J."/>
            <person name="Shu S."/>
            <person name="Flowers D."/>
            <person name="Luo F."/>
            <person name="Wang Y."/>
            <person name="Xia P."/>
            <person name="Barry K."/>
            <person name="Daum C."/>
            <person name="Lipzen A."/>
            <person name="Yoshinaga Y."/>
            <person name="Schmutz J."/>
            <person name="Saski C."/>
            <person name="Vermerris W."/>
            <person name="Kresovich S."/>
        </authorList>
    </citation>
    <scope>NUCLEOTIDE SEQUENCE</scope>
</reference>
<protein>
    <submittedName>
        <fullName evidence="2">Uncharacterized protein</fullName>
    </submittedName>
</protein>
<sequence length="138" mass="15580">MLTLDIVFIYHDIQSFRIWIRRVKQTDCEVPIEFRPAVTQHFASLGDAQSCSLSDKFRFLALVFAVFACLSFAVFACHYFCPTNTGCGFFEVHKICRTRGASLTSEEELGNGKGKALVLAILDYYISMCIVIFSSLQL</sequence>
<evidence type="ECO:0000313" key="2">
    <source>
        <dbReference type="EMBL" id="KAG0532759.1"/>
    </source>
</evidence>
<keyword evidence="1" id="KW-0472">Membrane</keyword>
<organism evidence="2 3">
    <name type="scientific">Sorghum bicolor</name>
    <name type="common">Sorghum</name>
    <name type="synonym">Sorghum vulgare</name>
    <dbReference type="NCBI Taxonomy" id="4558"/>
    <lineage>
        <taxon>Eukaryota</taxon>
        <taxon>Viridiplantae</taxon>
        <taxon>Streptophyta</taxon>
        <taxon>Embryophyta</taxon>
        <taxon>Tracheophyta</taxon>
        <taxon>Spermatophyta</taxon>
        <taxon>Magnoliopsida</taxon>
        <taxon>Liliopsida</taxon>
        <taxon>Poales</taxon>
        <taxon>Poaceae</taxon>
        <taxon>PACMAD clade</taxon>
        <taxon>Panicoideae</taxon>
        <taxon>Andropogonodae</taxon>
        <taxon>Andropogoneae</taxon>
        <taxon>Sorghinae</taxon>
        <taxon>Sorghum</taxon>
    </lineage>
</organism>
<name>A0A921R3J7_SORBI</name>
<reference evidence="2" key="1">
    <citation type="journal article" date="2019" name="BMC Genomics">
        <title>A new reference genome for Sorghum bicolor reveals high levels of sequence similarity between sweet and grain genotypes: implications for the genetics of sugar metabolism.</title>
        <authorList>
            <person name="Cooper E.A."/>
            <person name="Brenton Z.W."/>
            <person name="Flinn B.S."/>
            <person name="Jenkins J."/>
            <person name="Shu S."/>
            <person name="Flowers D."/>
            <person name="Luo F."/>
            <person name="Wang Y."/>
            <person name="Xia P."/>
            <person name="Barry K."/>
            <person name="Daum C."/>
            <person name="Lipzen A."/>
            <person name="Yoshinaga Y."/>
            <person name="Schmutz J."/>
            <person name="Saski C."/>
            <person name="Vermerris W."/>
            <person name="Kresovich S."/>
        </authorList>
    </citation>
    <scope>NUCLEOTIDE SEQUENCE</scope>
</reference>
<gene>
    <name evidence="2" type="ORF">BDA96_04G134700</name>
</gene>
<dbReference type="Proteomes" id="UP000807115">
    <property type="component" value="Chromosome 4"/>
</dbReference>
<dbReference type="EMBL" id="CM027683">
    <property type="protein sequence ID" value="KAG0532759.1"/>
    <property type="molecule type" value="Genomic_DNA"/>
</dbReference>
<comment type="caution">
    <text evidence="2">The sequence shown here is derived from an EMBL/GenBank/DDBJ whole genome shotgun (WGS) entry which is preliminary data.</text>
</comment>